<evidence type="ECO:0000313" key="3">
    <source>
        <dbReference type="Proteomes" id="UP000256486"/>
    </source>
</evidence>
<organism evidence="2 3">
    <name type="scientific">Subtercola boreus</name>
    <dbReference type="NCBI Taxonomy" id="120213"/>
    <lineage>
        <taxon>Bacteria</taxon>
        <taxon>Bacillati</taxon>
        <taxon>Actinomycetota</taxon>
        <taxon>Actinomycetes</taxon>
        <taxon>Micrococcales</taxon>
        <taxon>Microbacteriaceae</taxon>
        <taxon>Subtercola</taxon>
    </lineage>
</organism>
<dbReference type="InterPro" id="IPR036390">
    <property type="entry name" value="WH_DNA-bd_sf"/>
</dbReference>
<dbReference type="AlphaFoldDB" id="A0A3E0VLN4"/>
<protein>
    <recommendedName>
        <fullName evidence="1">HTH marR-type domain-containing protein</fullName>
    </recommendedName>
</protein>
<dbReference type="GO" id="GO:0006950">
    <property type="term" value="P:response to stress"/>
    <property type="evidence" value="ECO:0007669"/>
    <property type="project" value="TreeGrafter"/>
</dbReference>
<sequence>MRYCLAMSAPGVTDFTGYLFRRAQQHHVAAWQRDVSDSITSVQFGVLNTLQASPGASQRELCDRLDLDRSTIADIVGRLQQNNLVIRNRDADDRRKNVLHLSETGREVWQTLLPRVTRMNDRLTAPLGADDTLKLRELLDRVLSASPPTHELPGH</sequence>
<feature type="domain" description="HTH marR-type" evidence="1">
    <location>
        <begin position="12"/>
        <end position="144"/>
    </location>
</feature>
<dbReference type="PANTHER" id="PTHR33164">
    <property type="entry name" value="TRANSCRIPTIONAL REGULATOR, MARR FAMILY"/>
    <property type="match status" value="1"/>
</dbReference>
<dbReference type="InterPro" id="IPR039422">
    <property type="entry name" value="MarR/SlyA-like"/>
</dbReference>
<name>A0A3E0VLN4_9MICO</name>
<reference evidence="2 3" key="1">
    <citation type="submission" date="2017-04" db="EMBL/GenBank/DDBJ databases">
        <title>Comparative genome analysis of Subtercola boreus.</title>
        <authorList>
            <person name="Cho Y.-J."/>
            <person name="Cho A."/>
            <person name="Kim O.-S."/>
            <person name="Lee J.-I."/>
        </authorList>
    </citation>
    <scope>NUCLEOTIDE SEQUENCE [LARGE SCALE GENOMIC DNA]</scope>
    <source>
        <strain evidence="2 3">K300</strain>
    </source>
</reference>
<dbReference type="InterPro" id="IPR036388">
    <property type="entry name" value="WH-like_DNA-bd_sf"/>
</dbReference>
<dbReference type="PRINTS" id="PR00598">
    <property type="entry name" value="HTHMARR"/>
</dbReference>
<gene>
    <name evidence="2" type="ORF">B7R54_17900</name>
</gene>
<keyword evidence="3" id="KW-1185">Reference proteome</keyword>
<dbReference type="Pfam" id="PF12802">
    <property type="entry name" value="MarR_2"/>
    <property type="match status" value="1"/>
</dbReference>
<dbReference type="SMART" id="SM00347">
    <property type="entry name" value="HTH_MARR"/>
    <property type="match status" value="1"/>
</dbReference>
<dbReference type="PANTHER" id="PTHR33164:SF95">
    <property type="entry name" value="TRANSCRIPTIONAL REGULATOR"/>
    <property type="match status" value="1"/>
</dbReference>
<dbReference type="Proteomes" id="UP000256486">
    <property type="component" value="Unassembled WGS sequence"/>
</dbReference>
<comment type="caution">
    <text evidence="2">The sequence shown here is derived from an EMBL/GenBank/DDBJ whole genome shotgun (WGS) entry which is preliminary data.</text>
</comment>
<dbReference type="PROSITE" id="PS50995">
    <property type="entry name" value="HTH_MARR_2"/>
    <property type="match status" value="1"/>
</dbReference>
<evidence type="ECO:0000259" key="1">
    <source>
        <dbReference type="PROSITE" id="PS50995"/>
    </source>
</evidence>
<dbReference type="EMBL" id="NBWZ01000001">
    <property type="protein sequence ID" value="RFA10872.1"/>
    <property type="molecule type" value="Genomic_DNA"/>
</dbReference>
<evidence type="ECO:0000313" key="2">
    <source>
        <dbReference type="EMBL" id="RFA10872.1"/>
    </source>
</evidence>
<dbReference type="InterPro" id="IPR000835">
    <property type="entry name" value="HTH_MarR-typ"/>
</dbReference>
<dbReference type="SUPFAM" id="SSF46785">
    <property type="entry name" value="Winged helix' DNA-binding domain"/>
    <property type="match status" value="1"/>
</dbReference>
<proteinExistence type="predicted"/>
<dbReference type="GO" id="GO:0003700">
    <property type="term" value="F:DNA-binding transcription factor activity"/>
    <property type="evidence" value="ECO:0007669"/>
    <property type="project" value="InterPro"/>
</dbReference>
<accession>A0A3E0VLN4</accession>
<dbReference type="Gene3D" id="1.10.10.10">
    <property type="entry name" value="Winged helix-like DNA-binding domain superfamily/Winged helix DNA-binding domain"/>
    <property type="match status" value="1"/>
</dbReference>
<dbReference type="OrthoDB" id="3174724at2"/>